<dbReference type="AlphaFoldDB" id="A0A2W4T3U1"/>
<dbReference type="GO" id="GO:0005524">
    <property type="term" value="F:ATP binding"/>
    <property type="evidence" value="ECO:0007669"/>
    <property type="project" value="UniProtKB-KW"/>
</dbReference>
<evidence type="ECO:0000256" key="2">
    <source>
        <dbReference type="ARBA" id="ARBA00022448"/>
    </source>
</evidence>
<dbReference type="EMBL" id="QJPH01000238">
    <property type="protein sequence ID" value="PZN82050.1"/>
    <property type="molecule type" value="Genomic_DNA"/>
</dbReference>
<dbReference type="Gene3D" id="3.40.50.300">
    <property type="entry name" value="P-loop containing nucleotide triphosphate hydrolases"/>
    <property type="match status" value="1"/>
</dbReference>
<dbReference type="InterPro" id="IPR027417">
    <property type="entry name" value="P-loop_NTPase"/>
</dbReference>
<dbReference type="PROSITE" id="PS00211">
    <property type="entry name" value="ABC_TRANSPORTER_1"/>
    <property type="match status" value="1"/>
</dbReference>
<dbReference type="PANTHER" id="PTHR42788:SF13">
    <property type="entry name" value="ALIPHATIC SULFONATES IMPORT ATP-BINDING PROTEIN SSUB"/>
    <property type="match status" value="1"/>
</dbReference>
<dbReference type="SMART" id="SM00382">
    <property type="entry name" value="AAA"/>
    <property type="match status" value="1"/>
</dbReference>
<dbReference type="PROSITE" id="PS50893">
    <property type="entry name" value="ABC_TRANSPORTER_2"/>
    <property type="match status" value="1"/>
</dbReference>
<sequence>MGNLIHPDFKRSAKSLSGELSIQSLHKQYRLERNYLNVLENINLTILPGEFVSIVGPSGCGKSTILRLVVGLDSDFQGRILLDGKPITSTSTDRGIVFQDHRLFPWMTVWENIAFALVNSDLPSAEKRDIVSLNIKRVNLTGFANAYPHQLSGGMAQRAAIARALVNEPKILLLDEPLGALDALTRLYLQAELQRIWIQHRSTMIMVTHDVEEALFLGDRVVVMQANPGRIKRVVPVPLEHPRDRSSPLFHRLKDEILADLIDTDSTAEAKRAKSLALRSDLG</sequence>
<gene>
    <name evidence="6" type="ORF">DM484_07175</name>
</gene>
<comment type="caution">
    <text evidence="6">The sequence shown here is derived from an EMBL/GenBank/DDBJ whole genome shotgun (WGS) entry which is preliminary data.</text>
</comment>
<keyword evidence="4 6" id="KW-0067">ATP-binding</keyword>
<feature type="domain" description="ABC transporter" evidence="5">
    <location>
        <begin position="20"/>
        <end position="251"/>
    </location>
</feature>
<protein>
    <submittedName>
        <fullName evidence="6">Sulfonate ABC transporter ATP-binding protein</fullName>
    </submittedName>
</protein>
<keyword evidence="2" id="KW-0813">Transport</keyword>
<dbReference type="InterPro" id="IPR050166">
    <property type="entry name" value="ABC_transporter_ATP-bind"/>
</dbReference>
<keyword evidence="3" id="KW-0547">Nucleotide-binding</keyword>
<comment type="similarity">
    <text evidence="1">Belongs to the ABC transporter superfamily.</text>
</comment>
<name>A0A2W4T3U1_9GAMM</name>
<reference evidence="6 7" key="1">
    <citation type="journal article" date="2018" name="Aquat. Microb. Ecol.">
        <title>Gammaproteobacterial methanotrophs dominate.</title>
        <authorList>
            <person name="Rissanen A.J."/>
            <person name="Saarenheimo J."/>
            <person name="Tiirola M."/>
            <person name="Peura S."/>
            <person name="Aalto S.L."/>
            <person name="Karvinen A."/>
            <person name="Nykanen H."/>
        </authorList>
    </citation>
    <scope>NUCLEOTIDE SEQUENCE [LARGE SCALE GENOMIC DNA]</scope>
    <source>
        <strain evidence="6">AMbin10</strain>
    </source>
</reference>
<accession>A0A2W4T3U1</accession>
<evidence type="ECO:0000313" key="6">
    <source>
        <dbReference type="EMBL" id="PZN82050.1"/>
    </source>
</evidence>
<proteinExistence type="inferred from homology"/>
<dbReference type="InterPro" id="IPR003593">
    <property type="entry name" value="AAA+_ATPase"/>
</dbReference>
<evidence type="ECO:0000256" key="3">
    <source>
        <dbReference type="ARBA" id="ARBA00022741"/>
    </source>
</evidence>
<dbReference type="SUPFAM" id="SSF52540">
    <property type="entry name" value="P-loop containing nucleoside triphosphate hydrolases"/>
    <property type="match status" value="1"/>
</dbReference>
<dbReference type="Proteomes" id="UP000249396">
    <property type="component" value="Unassembled WGS sequence"/>
</dbReference>
<evidence type="ECO:0000259" key="5">
    <source>
        <dbReference type="PROSITE" id="PS50893"/>
    </source>
</evidence>
<dbReference type="PANTHER" id="PTHR42788">
    <property type="entry name" value="TAURINE IMPORT ATP-BINDING PROTEIN-RELATED"/>
    <property type="match status" value="1"/>
</dbReference>
<dbReference type="InterPro" id="IPR003439">
    <property type="entry name" value="ABC_transporter-like_ATP-bd"/>
</dbReference>
<evidence type="ECO:0000256" key="4">
    <source>
        <dbReference type="ARBA" id="ARBA00022840"/>
    </source>
</evidence>
<dbReference type="InterPro" id="IPR017871">
    <property type="entry name" value="ABC_transporter-like_CS"/>
</dbReference>
<evidence type="ECO:0000256" key="1">
    <source>
        <dbReference type="ARBA" id="ARBA00005417"/>
    </source>
</evidence>
<dbReference type="Pfam" id="PF00005">
    <property type="entry name" value="ABC_tran"/>
    <property type="match status" value="1"/>
</dbReference>
<organism evidence="6 7">
    <name type="scientific">Candidatus Methylumidiphilus alinenensis</name>
    <dbReference type="NCBI Taxonomy" id="2202197"/>
    <lineage>
        <taxon>Bacteria</taxon>
        <taxon>Pseudomonadati</taxon>
        <taxon>Pseudomonadota</taxon>
        <taxon>Gammaproteobacteria</taxon>
        <taxon>Methylococcales</taxon>
        <taxon>Candidatus Methylumidiphilus</taxon>
    </lineage>
</organism>
<dbReference type="CDD" id="cd03293">
    <property type="entry name" value="ABC_NrtD_SsuB_transporters"/>
    <property type="match status" value="1"/>
</dbReference>
<evidence type="ECO:0000313" key="7">
    <source>
        <dbReference type="Proteomes" id="UP000249396"/>
    </source>
</evidence>
<dbReference type="GO" id="GO:0016887">
    <property type="term" value="F:ATP hydrolysis activity"/>
    <property type="evidence" value="ECO:0007669"/>
    <property type="project" value="InterPro"/>
</dbReference>